<dbReference type="PROSITE" id="PS50975">
    <property type="entry name" value="ATP_GRASP"/>
    <property type="match status" value="1"/>
</dbReference>
<dbReference type="InterPro" id="IPR016181">
    <property type="entry name" value="Acyl_CoA_acyltransferase"/>
</dbReference>
<evidence type="ECO:0000256" key="4">
    <source>
        <dbReference type="PROSITE-ProRule" id="PRU00409"/>
    </source>
</evidence>
<dbReference type="RefSeq" id="WP_339941544.1">
    <property type="nucleotide sequence ID" value="NZ_BAABGA010000120.1"/>
</dbReference>
<dbReference type="InterPro" id="IPR032875">
    <property type="entry name" value="Succ_CoA_lig_flav_dom"/>
</dbReference>
<evidence type="ECO:0000313" key="8">
    <source>
        <dbReference type="Proteomes" id="UP001500840"/>
    </source>
</evidence>
<proteinExistence type="predicted"/>
<dbReference type="Pfam" id="PF13380">
    <property type="entry name" value="CoA_binding_2"/>
    <property type="match status" value="1"/>
</dbReference>
<dbReference type="Pfam" id="PF13607">
    <property type="entry name" value="Succ_CoA_lig"/>
    <property type="match status" value="1"/>
</dbReference>
<dbReference type="InterPro" id="IPR043938">
    <property type="entry name" value="Ligase_CoA_dom"/>
</dbReference>
<dbReference type="InterPro" id="IPR036291">
    <property type="entry name" value="NAD(P)-bd_dom_sf"/>
</dbReference>
<dbReference type="Gene3D" id="3.40.50.261">
    <property type="entry name" value="Succinyl-CoA synthetase domains"/>
    <property type="match status" value="2"/>
</dbReference>
<protein>
    <submittedName>
        <fullName evidence="7">Bifunctional acetate--CoA ligase family protein/GNAT family N-acetyltransferase</fullName>
    </submittedName>
</protein>
<dbReference type="Gene3D" id="3.40.630.30">
    <property type="match status" value="1"/>
</dbReference>
<dbReference type="PANTHER" id="PTHR43334">
    <property type="entry name" value="ACETATE--COA LIGASE [ADP-FORMING]"/>
    <property type="match status" value="1"/>
</dbReference>
<dbReference type="SMART" id="SM00881">
    <property type="entry name" value="CoA_binding"/>
    <property type="match status" value="1"/>
</dbReference>
<name>A0ABP8NT30_9BACT</name>
<feature type="domain" description="ATP-grasp" evidence="5">
    <location>
        <begin position="506"/>
        <end position="542"/>
    </location>
</feature>
<dbReference type="SUPFAM" id="SSF51735">
    <property type="entry name" value="NAD(P)-binding Rossmann-fold domains"/>
    <property type="match status" value="1"/>
</dbReference>
<dbReference type="SUPFAM" id="SSF55729">
    <property type="entry name" value="Acyl-CoA N-acyltransferases (Nat)"/>
    <property type="match status" value="1"/>
</dbReference>
<keyword evidence="8" id="KW-1185">Reference proteome</keyword>
<evidence type="ECO:0000259" key="6">
    <source>
        <dbReference type="PROSITE" id="PS51186"/>
    </source>
</evidence>
<keyword evidence="3 4" id="KW-0067">ATP-binding</keyword>
<dbReference type="PANTHER" id="PTHR43334:SF1">
    <property type="entry name" value="3-HYDROXYPROPIONATE--COA LIGASE [ADP-FORMING]"/>
    <property type="match status" value="1"/>
</dbReference>
<dbReference type="CDD" id="cd04301">
    <property type="entry name" value="NAT_SF"/>
    <property type="match status" value="1"/>
</dbReference>
<dbReference type="InterPro" id="IPR051538">
    <property type="entry name" value="Acyl-CoA_Synth/Transferase"/>
</dbReference>
<keyword evidence="2 4" id="KW-0547">Nucleotide-binding</keyword>
<evidence type="ECO:0000256" key="3">
    <source>
        <dbReference type="ARBA" id="ARBA00022840"/>
    </source>
</evidence>
<dbReference type="Pfam" id="PF13549">
    <property type="entry name" value="ATP-grasp_5"/>
    <property type="match status" value="1"/>
</dbReference>
<dbReference type="InterPro" id="IPR013815">
    <property type="entry name" value="ATP_grasp_subdomain_1"/>
</dbReference>
<evidence type="ECO:0000256" key="1">
    <source>
        <dbReference type="ARBA" id="ARBA00022598"/>
    </source>
</evidence>
<dbReference type="GO" id="GO:0016874">
    <property type="term" value="F:ligase activity"/>
    <property type="evidence" value="ECO:0007669"/>
    <property type="project" value="UniProtKB-KW"/>
</dbReference>
<dbReference type="InterPro" id="IPR016102">
    <property type="entry name" value="Succinyl-CoA_synth-like"/>
</dbReference>
<dbReference type="InterPro" id="IPR003781">
    <property type="entry name" value="CoA-bd"/>
</dbReference>
<dbReference type="PROSITE" id="PS51186">
    <property type="entry name" value="GNAT"/>
    <property type="match status" value="1"/>
</dbReference>
<gene>
    <name evidence="7" type="ORF">GCM10023156_69580</name>
</gene>
<dbReference type="InterPro" id="IPR011761">
    <property type="entry name" value="ATP-grasp"/>
</dbReference>
<sequence length="903" mass="98417">MPTRNLAKIFKPKKVAVIGASNRDESVGQRALRNLVAGGFAGEIYPVNANYSELEGYRCYPSLAEIDASGSPIDLAIICTPAASVPNVVRQCGEAGVLGVVILSAGFREVGSQGEQIEAEIRKTAKCFEGLRIIGPNSLGLMSPYHQLNASFAADVATRGRVAFISQSGALCASVLDWAAREGIGFSHFVSIGNMLDVGVADLIDYFAQDRWTDSIILYVESIPHARQFMSAARAFTRSKPIIVYKAGRFGASEKAAATHTGAMIGLDNAYEAALTRAGAVRVSELADLFDCAELLAGQEAPAGPRLAIVTNAGGPGVMATDALLQRNGTLAELSEASLEKLDRLLPAAWSHGNPIDVLSDADASRFGDAVAIALADKNVDGVLVVLSPQIWTQPLETADAVIKAANRSRKPVLTSWMGGVRVQAGIERFSQAGVPSYATPEKAVASFMYLVQYARNRSMLYETPRSVPIEFQIDREHLHAIFRERVAACDSDSNDYETLSELDSKSLLDAYGIPVCQSFPAADQAAALKIADQIGYPVVMKIHSPSIVHKTDVGGVALNLIDRNAAAKAYDQIMLQAKQKRPDARIEGVTVQRMVVAPWGRELFVGAKRGPVFGSVLMVGLGGTATELLWDRTFELPPLSERLARRMLESLRAWPLLGAYRGQAPVDLDRLIEVLMRISYLVADAPEIMEMDINPLLATPNEVLALDARIAFQREAVLHPPAPYSHLAICPYPTQFTRPMQLVDGTEVLMRAIQPEDEPMWCELISSCSPESIQMRFRYMFRSATHELASRYCFNDYDREIAIVAEIEQGGRKMLAGVGRLVADADHHEAEFAILVGDAWQGHGLGAALMDYCLQISRQMKWKRIVAEIAPQNRRMLEMFSKRGFILNRMIAADVVVAKKDL</sequence>
<comment type="caution">
    <text evidence="7">The sequence shown here is derived from an EMBL/GenBank/DDBJ whole genome shotgun (WGS) entry which is preliminary data.</text>
</comment>
<feature type="domain" description="N-acetyltransferase" evidence="6">
    <location>
        <begin position="749"/>
        <end position="903"/>
    </location>
</feature>
<evidence type="ECO:0000256" key="2">
    <source>
        <dbReference type="ARBA" id="ARBA00022741"/>
    </source>
</evidence>
<accession>A0ABP8NT30</accession>
<dbReference type="Pfam" id="PF19045">
    <property type="entry name" value="Ligase_CoA_2"/>
    <property type="match status" value="1"/>
</dbReference>
<reference evidence="8" key="1">
    <citation type="journal article" date="2019" name="Int. J. Syst. Evol. Microbiol.">
        <title>The Global Catalogue of Microorganisms (GCM) 10K type strain sequencing project: providing services to taxonomists for standard genome sequencing and annotation.</title>
        <authorList>
            <consortium name="The Broad Institute Genomics Platform"/>
            <consortium name="The Broad Institute Genome Sequencing Center for Infectious Disease"/>
            <person name="Wu L."/>
            <person name="Ma J."/>
        </authorList>
    </citation>
    <scope>NUCLEOTIDE SEQUENCE [LARGE SCALE GENOMIC DNA]</scope>
    <source>
        <strain evidence="8">JCM 17759</strain>
    </source>
</reference>
<dbReference type="Gene3D" id="3.30.470.20">
    <property type="entry name" value="ATP-grasp fold, B domain"/>
    <property type="match status" value="1"/>
</dbReference>
<dbReference type="SUPFAM" id="SSF52210">
    <property type="entry name" value="Succinyl-CoA synthetase domains"/>
    <property type="match status" value="2"/>
</dbReference>
<evidence type="ECO:0000259" key="5">
    <source>
        <dbReference type="PROSITE" id="PS50975"/>
    </source>
</evidence>
<dbReference type="InterPro" id="IPR000182">
    <property type="entry name" value="GNAT_dom"/>
</dbReference>
<dbReference type="EMBL" id="BAABGA010000120">
    <property type="protein sequence ID" value="GAA4472677.1"/>
    <property type="molecule type" value="Genomic_DNA"/>
</dbReference>
<dbReference type="SUPFAM" id="SSF56059">
    <property type="entry name" value="Glutathione synthetase ATP-binding domain-like"/>
    <property type="match status" value="1"/>
</dbReference>
<evidence type="ECO:0000313" key="7">
    <source>
        <dbReference type="EMBL" id="GAA4472677.1"/>
    </source>
</evidence>
<dbReference type="Pfam" id="PF00583">
    <property type="entry name" value="Acetyltransf_1"/>
    <property type="match status" value="1"/>
</dbReference>
<dbReference type="Proteomes" id="UP001500840">
    <property type="component" value="Unassembled WGS sequence"/>
</dbReference>
<keyword evidence="1 7" id="KW-0436">Ligase</keyword>
<dbReference type="Gene3D" id="3.30.1490.20">
    <property type="entry name" value="ATP-grasp fold, A domain"/>
    <property type="match status" value="1"/>
</dbReference>
<dbReference type="Gene3D" id="3.40.50.720">
    <property type="entry name" value="NAD(P)-binding Rossmann-like Domain"/>
    <property type="match status" value="1"/>
</dbReference>
<organism evidence="7 8">
    <name type="scientific">Novipirellula rosea</name>
    <dbReference type="NCBI Taxonomy" id="1031540"/>
    <lineage>
        <taxon>Bacteria</taxon>
        <taxon>Pseudomonadati</taxon>
        <taxon>Planctomycetota</taxon>
        <taxon>Planctomycetia</taxon>
        <taxon>Pirellulales</taxon>
        <taxon>Pirellulaceae</taxon>
        <taxon>Novipirellula</taxon>
    </lineage>
</organism>